<dbReference type="Gene3D" id="3.40.50.12470">
    <property type="match status" value="1"/>
</dbReference>
<comment type="pathway">
    <text evidence="3">Carbohydrate metabolism; tricarboxylic acid cycle; succinyl-CoA from 2-oxoglutarate (dehydrogenase route): step 1/1.</text>
</comment>
<dbReference type="InterPro" id="IPR031717">
    <property type="entry name" value="ODO-1/KGD_C"/>
</dbReference>
<protein>
    <submittedName>
        <fullName evidence="13">Multifunctional oxoglutarate decarboxylase/oxoglutarate dehydrogenase thiamine pyrophosphate-binding subunit/dihydrolipoyllysine-residue succinyltransferase subunit</fullName>
        <ecNumber evidence="13">4.1.1.71</ecNumber>
    </submittedName>
</protein>
<dbReference type="Gene3D" id="3.40.50.970">
    <property type="match status" value="1"/>
</dbReference>
<feature type="non-terminal residue" evidence="13">
    <location>
        <position position="1"/>
    </location>
</feature>
<evidence type="ECO:0000313" key="14">
    <source>
        <dbReference type="Proteomes" id="UP000437736"/>
    </source>
</evidence>
<keyword evidence="9" id="KW-0511">Multifunctional enzyme</keyword>
<keyword evidence="4" id="KW-0816">Tricarboxylic acid cycle</keyword>
<dbReference type="Gene3D" id="3.40.50.11610">
    <property type="entry name" value="Multifunctional 2-oxoglutarate metabolism enzyme, C-terminal domain"/>
    <property type="match status" value="1"/>
</dbReference>
<evidence type="ECO:0000256" key="4">
    <source>
        <dbReference type="ARBA" id="ARBA00022532"/>
    </source>
</evidence>
<dbReference type="Pfam" id="PF02779">
    <property type="entry name" value="Transket_pyr"/>
    <property type="match status" value="1"/>
</dbReference>
<dbReference type="Gene3D" id="1.10.287.1150">
    <property type="entry name" value="TPP helical domain"/>
    <property type="match status" value="1"/>
</dbReference>
<evidence type="ECO:0000259" key="12">
    <source>
        <dbReference type="SMART" id="SM00861"/>
    </source>
</evidence>
<organism evidence="13 14">
    <name type="scientific">Acidiferrimicrobium australe</name>
    <dbReference type="NCBI Taxonomy" id="2664430"/>
    <lineage>
        <taxon>Bacteria</taxon>
        <taxon>Bacillati</taxon>
        <taxon>Actinomycetota</taxon>
        <taxon>Acidimicrobiia</taxon>
        <taxon>Acidimicrobiales</taxon>
        <taxon>Acidimicrobiaceae</taxon>
        <taxon>Acidiferrimicrobium</taxon>
    </lineage>
</organism>
<dbReference type="GO" id="GO:0008683">
    <property type="term" value="F:2-oxoglutarate decarboxylase activity"/>
    <property type="evidence" value="ECO:0007669"/>
    <property type="project" value="UniProtKB-EC"/>
</dbReference>
<dbReference type="Pfam" id="PF00676">
    <property type="entry name" value="E1_dh"/>
    <property type="match status" value="1"/>
</dbReference>
<evidence type="ECO:0000256" key="10">
    <source>
        <dbReference type="ARBA" id="ARBA00051911"/>
    </source>
</evidence>
<dbReference type="InterPro" id="IPR001017">
    <property type="entry name" value="DH_E1"/>
</dbReference>
<keyword evidence="7" id="KW-0560">Oxidoreductase</keyword>
<keyword evidence="5" id="KW-0479">Metal-binding</keyword>
<dbReference type="EC" id="4.1.1.71" evidence="13"/>
<dbReference type="NCBIfam" id="NF006914">
    <property type="entry name" value="PRK09404.1"/>
    <property type="match status" value="1"/>
</dbReference>
<feature type="non-terminal residue" evidence="13">
    <location>
        <position position="944"/>
    </location>
</feature>
<evidence type="ECO:0000256" key="11">
    <source>
        <dbReference type="ARBA" id="ARBA00052761"/>
    </source>
</evidence>
<comment type="cofactor">
    <cofactor evidence="2">
        <name>thiamine diphosphate</name>
        <dbReference type="ChEBI" id="CHEBI:58937"/>
    </cofactor>
</comment>
<dbReference type="PANTHER" id="PTHR23152">
    <property type="entry name" value="2-OXOGLUTARATE DEHYDROGENASE"/>
    <property type="match status" value="1"/>
</dbReference>
<evidence type="ECO:0000256" key="6">
    <source>
        <dbReference type="ARBA" id="ARBA00022842"/>
    </source>
</evidence>
<evidence type="ECO:0000256" key="2">
    <source>
        <dbReference type="ARBA" id="ARBA00001964"/>
    </source>
</evidence>
<keyword evidence="8" id="KW-0786">Thiamine pyrophosphate</keyword>
<dbReference type="InterPro" id="IPR001078">
    <property type="entry name" value="2-oxoacid_DH_actylTfrase"/>
</dbReference>
<comment type="catalytic activity">
    <reaction evidence="11">
        <text>N(6)-[(R)-dihydrolipoyl]-L-lysyl-[protein] + succinyl-CoA = N(6)-[(R)-S(8)-succinyldihydrolipoyl]-L-lysyl-[protein] + CoA</text>
        <dbReference type="Rhea" id="RHEA:15213"/>
        <dbReference type="Rhea" id="RHEA-COMP:10475"/>
        <dbReference type="Rhea" id="RHEA-COMP:20092"/>
        <dbReference type="ChEBI" id="CHEBI:57287"/>
        <dbReference type="ChEBI" id="CHEBI:57292"/>
        <dbReference type="ChEBI" id="CHEBI:83100"/>
        <dbReference type="ChEBI" id="CHEBI:83120"/>
        <dbReference type="EC" id="2.3.1.61"/>
    </reaction>
</comment>
<proteinExistence type="predicted"/>
<dbReference type="PANTHER" id="PTHR23152:SF4">
    <property type="entry name" value="2-OXOADIPATE DEHYDROGENASE COMPLEX COMPONENT E1"/>
    <property type="match status" value="1"/>
</dbReference>
<evidence type="ECO:0000256" key="1">
    <source>
        <dbReference type="ARBA" id="ARBA00001946"/>
    </source>
</evidence>
<dbReference type="SUPFAM" id="SSF52518">
    <property type="entry name" value="Thiamin diphosphate-binding fold (THDP-binding)"/>
    <property type="match status" value="2"/>
</dbReference>
<keyword evidence="14" id="KW-1185">Reference proteome</keyword>
<keyword evidence="13" id="KW-0456">Lyase</keyword>
<comment type="cofactor">
    <cofactor evidence="1">
        <name>Mg(2+)</name>
        <dbReference type="ChEBI" id="CHEBI:18420"/>
    </cofactor>
</comment>
<dbReference type="CDD" id="cd02016">
    <property type="entry name" value="TPP_E1_OGDC_like"/>
    <property type="match status" value="1"/>
</dbReference>
<dbReference type="InterPro" id="IPR011603">
    <property type="entry name" value="2oxoglutarate_DH_E1"/>
</dbReference>
<dbReference type="PIRSF" id="PIRSF000157">
    <property type="entry name" value="Oxoglu_dh_E1"/>
    <property type="match status" value="1"/>
</dbReference>
<dbReference type="Gene3D" id="3.30.559.10">
    <property type="entry name" value="Chloramphenicol acetyltransferase-like domain"/>
    <property type="match status" value="1"/>
</dbReference>
<evidence type="ECO:0000313" key="13">
    <source>
        <dbReference type="EMBL" id="MST34368.1"/>
    </source>
</evidence>
<feature type="domain" description="Transketolase-like pyrimidine-binding" evidence="12">
    <location>
        <begin position="608"/>
        <end position="815"/>
    </location>
</feature>
<dbReference type="SMART" id="SM00861">
    <property type="entry name" value="Transket_pyr"/>
    <property type="match status" value="1"/>
</dbReference>
<dbReference type="SUPFAM" id="SSF52777">
    <property type="entry name" value="CoA-dependent acyltransferases"/>
    <property type="match status" value="1"/>
</dbReference>
<dbReference type="Proteomes" id="UP000437736">
    <property type="component" value="Unassembled WGS sequence"/>
</dbReference>
<evidence type="ECO:0000256" key="9">
    <source>
        <dbReference type="ARBA" id="ARBA00023268"/>
    </source>
</evidence>
<evidence type="ECO:0000256" key="5">
    <source>
        <dbReference type="ARBA" id="ARBA00022723"/>
    </source>
</evidence>
<name>A0ABW9QXF7_9ACTN</name>
<evidence type="ECO:0000256" key="3">
    <source>
        <dbReference type="ARBA" id="ARBA00004813"/>
    </source>
</evidence>
<dbReference type="InterPro" id="IPR005475">
    <property type="entry name" value="Transketolase-like_Pyr-bd"/>
</dbReference>
<dbReference type="InterPro" id="IPR023213">
    <property type="entry name" value="CAT-like_dom_sf"/>
</dbReference>
<dbReference type="NCBIfam" id="TIGR00239">
    <property type="entry name" value="2oxo_dh_E1"/>
    <property type="match status" value="1"/>
</dbReference>
<comment type="catalytic activity">
    <reaction evidence="10">
        <text>N(6)-[(R)-lipoyl]-L-lysyl-[protein] + 2-oxoglutarate + H(+) = N(6)-[(R)-S(8)-succinyldihydrolipoyl]-L-lysyl-[protein] + CO2</text>
        <dbReference type="Rhea" id="RHEA:12188"/>
        <dbReference type="Rhea" id="RHEA-COMP:10474"/>
        <dbReference type="Rhea" id="RHEA-COMP:20092"/>
        <dbReference type="ChEBI" id="CHEBI:15378"/>
        <dbReference type="ChEBI" id="CHEBI:16526"/>
        <dbReference type="ChEBI" id="CHEBI:16810"/>
        <dbReference type="ChEBI" id="CHEBI:83099"/>
        <dbReference type="ChEBI" id="CHEBI:83120"/>
        <dbReference type="EC" id="1.2.4.2"/>
    </reaction>
</comment>
<keyword evidence="6" id="KW-0460">Magnesium</keyword>
<evidence type="ECO:0000256" key="8">
    <source>
        <dbReference type="ARBA" id="ARBA00023052"/>
    </source>
</evidence>
<dbReference type="Pfam" id="PF16870">
    <property type="entry name" value="OxoGdeHyase_C"/>
    <property type="match status" value="1"/>
</dbReference>
<comment type="caution">
    <text evidence="13">The sequence shown here is derived from an EMBL/GenBank/DDBJ whole genome shotgun (WGS) entry which is preliminary data.</text>
</comment>
<gene>
    <name evidence="13" type="ORF">GHK86_16780</name>
</gene>
<dbReference type="InterPro" id="IPR029061">
    <property type="entry name" value="THDP-binding"/>
</dbReference>
<sequence>GQGAIIGVGAIAYPAEWQAADERVLAELGVSKVVAITSTYDHRIIQGAESGLFLQKVHQLLAGEDDFYDRVFHALGLPVEPARSGHDRNALDGADANLAHVHKQIEVDTLINMYRVRGHLIAHLDPLDWKEPVVPAELDMATYGLTVWDLDRQFIVNGLAGYDRLKLSDLLALLRDAYCRTIGVEYGHIMEPSQKRWIQQHVEGVAQTLTPDEHRWILGRLNAAEALEQFLNTKYIGQKRFGLEGGEAAIPLIDAILDDAAVAGQTRAVIGMAHRGRLNVLINIVGKSYGELFEEFEGNIDPGTVQGSGDVKYHKGFVGKFAGRSGKPLDVVLSSNPSHLEAVDPVVEGMARAYQDQATAADPGADHPILPLLIHGDAAFAGQGVVAETLNMSALPAYETGGTVHLVINNQLGFTTNPESARSSVYATDVAKMVQAPVFHVNGDDPEACVRVGRLAFAFRQAFHKDVVIDLVCYRRFGHNEQDDPSLTQPLLYQLIKEHRSVRKLYTEALVRRGVLTLDEAEEALNDFSRRLQAALDETRASAPPKPTSLPPAPAPAPVLPPIPTGVPAETLQRVVDALATVPDGFTVHPKLVRVFDNRAKLWAGGEADWALGEMLAYGTLLLEGHDVRLAGQDTRRGTFGHRNAALVDSVTGAEYVPLEHVGERGRRGADGGGAGGGPAGRFCIYDSLLSEYAALGFEYGYSLVQRDALVAWEAQFGDFVNGGQIIIDQFLAAAEIKWSQTSGLVLLLPHGYEGQGAEHSSARMERFLELCAEDNMQVADVTTAAQLFHLLRRQVHRSTRKPLVVFTPKRYLRGREAYSPAEAFTTGSFREVLDDPTIAGSPEVRRVVLATGKVSLDLLGARTAASVADVAVVRVEQLFPWPEEQIAAALSGYANAEEVVWLQEEPRNMGAWAFVRDRLASLVSGDYRLTSVTRVASGSPATG</sequence>
<dbReference type="EMBL" id="WJHE01000970">
    <property type="protein sequence ID" value="MST34368.1"/>
    <property type="molecule type" value="Genomic_DNA"/>
</dbReference>
<dbReference type="NCBIfam" id="NF008907">
    <property type="entry name" value="PRK12270.1"/>
    <property type="match status" value="1"/>
</dbReference>
<accession>A0ABW9QXF7</accession>
<dbReference type="Pfam" id="PF00198">
    <property type="entry name" value="2-oxoacid_dh"/>
    <property type="match status" value="1"/>
</dbReference>
<evidence type="ECO:0000256" key="7">
    <source>
        <dbReference type="ARBA" id="ARBA00023002"/>
    </source>
</evidence>
<reference evidence="13 14" key="1">
    <citation type="submission" date="2019-11" db="EMBL/GenBank/DDBJ databases">
        <title>Acidiferrimicrobium australis gen. nov., sp. nov., an acidophilic and obligately heterotrophic, member of the Actinobacteria that catalyses dissimilatory oxido- reduction of iron isolated from metal-rich acidic water in Chile.</title>
        <authorList>
            <person name="Gonzalez D."/>
            <person name="Huber K."/>
            <person name="Hedrich S."/>
            <person name="Rojas-Villalobos C."/>
            <person name="Quatrini R."/>
            <person name="Dinamarca M.A."/>
            <person name="Schwarz A."/>
            <person name="Canales C."/>
            <person name="Nancucheo I."/>
        </authorList>
    </citation>
    <scope>NUCLEOTIDE SEQUENCE [LARGE SCALE GENOMIC DNA]</scope>
    <source>
        <strain evidence="13 14">USS-CCA1</strain>
    </source>
</reference>
<dbReference type="InterPro" id="IPR042179">
    <property type="entry name" value="KGD_C_sf"/>
</dbReference>